<dbReference type="InterPro" id="IPR001647">
    <property type="entry name" value="HTH_TetR"/>
</dbReference>
<keyword evidence="5" id="KW-1185">Reference proteome</keyword>
<reference evidence="4 5" key="1">
    <citation type="submission" date="2023-11" db="EMBL/GenBank/DDBJ databases">
        <authorList>
            <person name="Xu M."/>
            <person name="Jiang T."/>
        </authorList>
    </citation>
    <scope>NUCLEOTIDE SEQUENCE [LARGE SCALE GENOMIC DNA]</scope>
    <source>
        <strain evidence="4 5">SD</strain>
    </source>
</reference>
<dbReference type="RefSeq" id="WP_319952416.1">
    <property type="nucleotide sequence ID" value="NZ_JAXAVX010000001.1"/>
</dbReference>
<evidence type="ECO:0000313" key="5">
    <source>
        <dbReference type="Proteomes" id="UP001277761"/>
    </source>
</evidence>
<proteinExistence type="predicted"/>
<dbReference type="InterPro" id="IPR041583">
    <property type="entry name" value="TetR_C_31"/>
</dbReference>
<dbReference type="PANTHER" id="PTHR30055">
    <property type="entry name" value="HTH-TYPE TRANSCRIPTIONAL REGULATOR RUTR"/>
    <property type="match status" value="1"/>
</dbReference>
<evidence type="ECO:0000256" key="2">
    <source>
        <dbReference type="PROSITE-ProRule" id="PRU00335"/>
    </source>
</evidence>
<organism evidence="4 5">
    <name type="scientific">Patulibacter brassicae</name>
    <dbReference type="NCBI Taxonomy" id="1705717"/>
    <lineage>
        <taxon>Bacteria</taxon>
        <taxon>Bacillati</taxon>
        <taxon>Actinomycetota</taxon>
        <taxon>Thermoleophilia</taxon>
        <taxon>Solirubrobacterales</taxon>
        <taxon>Patulibacteraceae</taxon>
        <taxon>Patulibacter</taxon>
    </lineage>
</organism>
<sequence>MARGRHLPSSERRLHLIAAATRVIAREGLDRATTRRIAAEADVPLGSIHYVFPDKQALVTAVLDHWVAVTAGVAAERVRTGMGVAAAAGVLVRAYVEELERNPGESAALYELVLWARRTPAAGAVAARNYADYEAVVADALAAGARRPVDPDRLAEAAQLVITIADGVALQLLASGDGARARRNADRVLGQAAGWLEAADTP</sequence>
<dbReference type="Gene3D" id="1.10.357.10">
    <property type="entry name" value="Tetracycline Repressor, domain 2"/>
    <property type="match status" value="1"/>
</dbReference>
<name>A0ABU4VEN8_9ACTN</name>
<accession>A0ABU4VEN8</accession>
<comment type="caution">
    <text evidence="4">The sequence shown here is derived from an EMBL/GenBank/DDBJ whole genome shotgun (WGS) entry which is preliminary data.</text>
</comment>
<dbReference type="SUPFAM" id="SSF46689">
    <property type="entry name" value="Homeodomain-like"/>
    <property type="match status" value="1"/>
</dbReference>
<feature type="DNA-binding region" description="H-T-H motif" evidence="2">
    <location>
        <begin position="33"/>
        <end position="52"/>
    </location>
</feature>
<evidence type="ECO:0000256" key="1">
    <source>
        <dbReference type="ARBA" id="ARBA00023125"/>
    </source>
</evidence>
<evidence type="ECO:0000259" key="3">
    <source>
        <dbReference type="PROSITE" id="PS50977"/>
    </source>
</evidence>
<evidence type="ECO:0000313" key="4">
    <source>
        <dbReference type="EMBL" id="MDX8150265.1"/>
    </source>
</evidence>
<protein>
    <submittedName>
        <fullName evidence="4">TetR family transcriptional regulator</fullName>
    </submittedName>
</protein>
<dbReference type="PRINTS" id="PR00455">
    <property type="entry name" value="HTHTETR"/>
</dbReference>
<dbReference type="InterPro" id="IPR036271">
    <property type="entry name" value="Tet_transcr_reg_TetR-rel_C_sf"/>
</dbReference>
<dbReference type="Proteomes" id="UP001277761">
    <property type="component" value="Unassembled WGS sequence"/>
</dbReference>
<gene>
    <name evidence="4" type="ORF">SK069_01540</name>
</gene>
<dbReference type="PROSITE" id="PS50977">
    <property type="entry name" value="HTH_TETR_2"/>
    <property type="match status" value="1"/>
</dbReference>
<feature type="domain" description="HTH tetR-type" evidence="3">
    <location>
        <begin position="10"/>
        <end position="70"/>
    </location>
</feature>
<dbReference type="Pfam" id="PF17940">
    <property type="entry name" value="TetR_C_31"/>
    <property type="match status" value="1"/>
</dbReference>
<dbReference type="SUPFAM" id="SSF48498">
    <property type="entry name" value="Tetracyclin repressor-like, C-terminal domain"/>
    <property type="match status" value="1"/>
</dbReference>
<keyword evidence="1 2" id="KW-0238">DNA-binding</keyword>
<dbReference type="InterPro" id="IPR050109">
    <property type="entry name" value="HTH-type_TetR-like_transc_reg"/>
</dbReference>
<dbReference type="PANTHER" id="PTHR30055:SF226">
    <property type="entry name" value="HTH-TYPE TRANSCRIPTIONAL REGULATOR PKSA"/>
    <property type="match status" value="1"/>
</dbReference>
<dbReference type="InterPro" id="IPR009057">
    <property type="entry name" value="Homeodomain-like_sf"/>
</dbReference>
<dbReference type="EMBL" id="JAXAVX010000001">
    <property type="protein sequence ID" value="MDX8150265.1"/>
    <property type="molecule type" value="Genomic_DNA"/>
</dbReference>
<dbReference type="Pfam" id="PF00440">
    <property type="entry name" value="TetR_N"/>
    <property type="match status" value="1"/>
</dbReference>